<dbReference type="Proteomes" id="UP000518255">
    <property type="component" value="Unassembled WGS sequence"/>
</dbReference>
<accession>A0A7W3YCV8</accession>
<dbReference type="EMBL" id="JACIUY010000059">
    <property type="protein sequence ID" value="MBB1086402.1"/>
    <property type="molecule type" value="Genomic_DNA"/>
</dbReference>
<reference evidence="2 3" key="1">
    <citation type="submission" date="2020-07" db="EMBL/GenBank/DDBJ databases">
        <title>Description of Limosilactobacillus balticus sp. nov., Limosilactobacillus agrestis sp. nov., Limosilactobacillus albertensis sp. nov., Limosilactobacillus rudii sp. nov., Limosilactobacillus fastidiosus sp. nov., five novel Limosilactobacillus species isolated from the vertebrate gastrointestinal tract, and proposal of 6 subspecies of Limosilactobacillus reuteri adapted to the gastrointestinal tract of specific vertebrate hosts.</title>
        <authorList>
            <person name="Li F."/>
            <person name="Cheng C."/>
            <person name="Zheng J."/>
            <person name="Quevedo R.M."/>
            <person name="Li J."/>
            <person name="Roos S."/>
            <person name="Gaenzle M.G."/>
            <person name="Walter J."/>
        </authorList>
    </citation>
    <scope>NUCLEOTIDE SEQUENCE [LARGE SCALE GENOMIC DNA]</scope>
    <source>
        <strain evidence="2 3">WF-MA3-C</strain>
    </source>
</reference>
<comment type="caution">
    <text evidence="2">The sequence shown here is derived from an EMBL/GenBank/DDBJ whole genome shotgun (WGS) entry which is preliminary data.</text>
</comment>
<gene>
    <name evidence="2" type="ORF">H5R63_06355</name>
</gene>
<organism evidence="2 3">
    <name type="scientific">Limosilactobacillus fastidiosus</name>
    <dbReference type="NCBI Taxonomy" id="2759855"/>
    <lineage>
        <taxon>Bacteria</taxon>
        <taxon>Bacillati</taxon>
        <taxon>Bacillota</taxon>
        <taxon>Bacilli</taxon>
        <taxon>Lactobacillales</taxon>
        <taxon>Lactobacillaceae</taxon>
        <taxon>Limosilactobacillus</taxon>
    </lineage>
</organism>
<proteinExistence type="predicted"/>
<name>A0A7W3YCV8_9LACO</name>
<evidence type="ECO:0000256" key="1">
    <source>
        <dbReference type="SAM" id="Coils"/>
    </source>
</evidence>
<evidence type="ECO:0000313" key="2">
    <source>
        <dbReference type="EMBL" id="MBB1086402.1"/>
    </source>
</evidence>
<feature type="coiled-coil region" evidence="1">
    <location>
        <begin position="12"/>
        <end position="49"/>
    </location>
</feature>
<protein>
    <submittedName>
        <fullName evidence="2">Uncharacterized protein</fullName>
    </submittedName>
</protein>
<dbReference type="AlphaFoldDB" id="A0A7W3YCV8"/>
<dbReference type="RefSeq" id="WP_182581269.1">
    <property type="nucleotide sequence ID" value="NZ_JACIUY010000059.1"/>
</dbReference>
<evidence type="ECO:0000313" key="3">
    <source>
        <dbReference type="Proteomes" id="UP000518255"/>
    </source>
</evidence>
<keyword evidence="1" id="KW-0175">Coiled coil</keyword>
<sequence>MMIPVKIEIENITEFKKLLTTAREQLKQLENTISQLNEFELKIKSQVDEKHIR</sequence>